<evidence type="ECO:0000313" key="3">
    <source>
        <dbReference type="Proteomes" id="UP000638648"/>
    </source>
</evidence>
<feature type="domain" description="N-acetyltransferase" evidence="1">
    <location>
        <begin position="140"/>
        <end position="281"/>
    </location>
</feature>
<dbReference type="InterPro" id="IPR000182">
    <property type="entry name" value="GNAT_dom"/>
</dbReference>
<dbReference type="EMBL" id="JADBEM010000001">
    <property type="protein sequence ID" value="MBE1611268.1"/>
    <property type="molecule type" value="Genomic_DNA"/>
</dbReference>
<gene>
    <name evidence="2" type="ORF">HEB94_008116</name>
</gene>
<dbReference type="InterPro" id="IPR016794">
    <property type="entry name" value="UCP21603_acetyltransf"/>
</dbReference>
<dbReference type="InterPro" id="IPR025289">
    <property type="entry name" value="DUF4081"/>
</dbReference>
<reference evidence="2" key="1">
    <citation type="submission" date="2020-10" db="EMBL/GenBank/DDBJ databases">
        <title>Sequencing the genomes of 1000 actinobacteria strains.</title>
        <authorList>
            <person name="Klenk H.-P."/>
        </authorList>
    </citation>
    <scope>NUCLEOTIDE SEQUENCE</scope>
    <source>
        <strain evidence="2">DSM 45354</strain>
    </source>
</reference>
<organism evidence="2 3">
    <name type="scientific">Actinopolymorpha pittospori</name>
    <dbReference type="NCBI Taxonomy" id="648752"/>
    <lineage>
        <taxon>Bacteria</taxon>
        <taxon>Bacillati</taxon>
        <taxon>Actinomycetota</taxon>
        <taxon>Actinomycetes</taxon>
        <taxon>Propionibacteriales</taxon>
        <taxon>Actinopolymorphaceae</taxon>
        <taxon>Actinopolymorpha</taxon>
    </lineage>
</organism>
<dbReference type="Proteomes" id="UP000638648">
    <property type="component" value="Unassembled WGS sequence"/>
</dbReference>
<accession>A0A927RPL2</accession>
<name>A0A927RPL2_9ACTN</name>
<dbReference type="Gene3D" id="3.40.630.30">
    <property type="match status" value="1"/>
</dbReference>
<dbReference type="InterPro" id="IPR016181">
    <property type="entry name" value="Acyl_CoA_acyltransferase"/>
</dbReference>
<evidence type="ECO:0000259" key="1">
    <source>
        <dbReference type="PROSITE" id="PS51186"/>
    </source>
</evidence>
<dbReference type="Pfam" id="PF13312">
    <property type="entry name" value="DUF4081"/>
    <property type="match status" value="1"/>
</dbReference>
<keyword evidence="3" id="KW-1185">Reference proteome</keyword>
<protein>
    <submittedName>
        <fullName evidence="2">GNAT family acetyltransferase</fullName>
    </submittedName>
</protein>
<proteinExistence type="predicted"/>
<dbReference type="PIRSF" id="PIRSF021603">
    <property type="entry name" value="UCP21603_acetyltransf"/>
    <property type="match status" value="1"/>
</dbReference>
<dbReference type="PROSITE" id="PS51186">
    <property type="entry name" value="GNAT"/>
    <property type="match status" value="1"/>
</dbReference>
<comment type="caution">
    <text evidence="2">The sequence shown here is derived from an EMBL/GenBank/DDBJ whole genome shotgun (WGS) entry which is preliminary data.</text>
</comment>
<dbReference type="SUPFAM" id="SSF55729">
    <property type="entry name" value="Acyl-CoA N-acyltransferases (Nat)"/>
    <property type="match status" value="1"/>
</dbReference>
<evidence type="ECO:0000313" key="2">
    <source>
        <dbReference type="EMBL" id="MBE1611268.1"/>
    </source>
</evidence>
<dbReference type="GO" id="GO:0016747">
    <property type="term" value="F:acyltransferase activity, transferring groups other than amino-acyl groups"/>
    <property type="evidence" value="ECO:0007669"/>
    <property type="project" value="InterPro"/>
</dbReference>
<dbReference type="RefSeq" id="WP_192754510.1">
    <property type="nucleotide sequence ID" value="NZ_BAABJL010000042.1"/>
</dbReference>
<sequence>MLDTTAQVRLLRAGDLAAIRRVLDADPVTNVFVDARVRAAGSDLRRLGGQMWGFDEDGQLASLCYAGANLVPVAATPAAVAAFGDRALRLGRHCSSVWGPREAVAPMWEALTPAWGPARGVRAAQPFLTMRQQPTVAVDPSVRRVRMDELDLLYRASVAFFREELGVSPEARDGGAFYRARIADLVSRGHAFARIEKGEVVFKAEIGVATPHAFQIQGVWVRPDRRGEGLSRPGVAAVAAVGLGEVAPVATLYVNDFNVPARRAYAGVGFKPATTFMTVLF</sequence>
<dbReference type="AlphaFoldDB" id="A0A927RPL2"/>